<proteinExistence type="predicted"/>
<gene>
    <name evidence="2" type="ORF">K7B09_11555</name>
</gene>
<dbReference type="RefSeq" id="WP_223629633.1">
    <property type="nucleotide sequence ID" value="NZ_JAIQDJ010000009.1"/>
</dbReference>
<feature type="transmembrane region" description="Helical" evidence="1">
    <location>
        <begin position="84"/>
        <end position="109"/>
    </location>
</feature>
<sequence length="183" mass="19786">MVQQPATWLSELQALIGMHFCPACGCALSSGGRFCAACGTALHPPVNAQVTHPATRDDVDTPMPGHDVGEQTLRRIADYERISGILWLILGIVQVLMIVTIIVGIWNIYAATTRMKLQPLILARDSRVPAAYEGVGQLIVIGVLNLLLGGIIGVVFVVFDFIIRDMVLSNRHLFNNATNGVQA</sequence>
<dbReference type="EMBL" id="JAIQDJ010000009">
    <property type="protein sequence ID" value="MBZ4186956.1"/>
    <property type="molecule type" value="Genomic_DNA"/>
</dbReference>
<evidence type="ECO:0000256" key="1">
    <source>
        <dbReference type="SAM" id="Phobius"/>
    </source>
</evidence>
<dbReference type="Proteomes" id="UP001430290">
    <property type="component" value="Unassembled WGS sequence"/>
</dbReference>
<evidence type="ECO:0000313" key="3">
    <source>
        <dbReference type="Proteomes" id="UP001430290"/>
    </source>
</evidence>
<keyword evidence="1" id="KW-1133">Transmembrane helix</keyword>
<reference evidence="2" key="1">
    <citation type="submission" date="2021-09" db="EMBL/GenBank/DDBJ databases">
        <authorList>
            <person name="Wu T."/>
            <person name="Guo S.Z."/>
        </authorList>
    </citation>
    <scope>NUCLEOTIDE SEQUENCE</scope>
    <source>
        <strain evidence="2">RSS-23</strain>
    </source>
</reference>
<feature type="transmembrane region" description="Helical" evidence="1">
    <location>
        <begin position="138"/>
        <end position="163"/>
    </location>
</feature>
<name>A0ABS7TGH9_9GAMM</name>
<organism evidence="2 3">
    <name type="scientific">Thermomonas beijingensis</name>
    <dbReference type="NCBI Taxonomy" id="2872701"/>
    <lineage>
        <taxon>Bacteria</taxon>
        <taxon>Pseudomonadati</taxon>
        <taxon>Pseudomonadota</taxon>
        <taxon>Gammaproteobacteria</taxon>
        <taxon>Lysobacterales</taxon>
        <taxon>Lysobacteraceae</taxon>
        <taxon>Thermomonas</taxon>
    </lineage>
</organism>
<evidence type="ECO:0000313" key="2">
    <source>
        <dbReference type="EMBL" id="MBZ4186956.1"/>
    </source>
</evidence>
<comment type="caution">
    <text evidence="2">The sequence shown here is derived from an EMBL/GenBank/DDBJ whole genome shotgun (WGS) entry which is preliminary data.</text>
</comment>
<keyword evidence="1" id="KW-0812">Transmembrane</keyword>
<keyword evidence="1" id="KW-0472">Membrane</keyword>
<accession>A0ABS7TGH9</accession>
<keyword evidence="3" id="KW-1185">Reference proteome</keyword>
<protein>
    <submittedName>
        <fullName evidence="2">Zinc ribbon domain-containing protein</fullName>
    </submittedName>
</protein>